<evidence type="ECO:0000256" key="2">
    <source>
        <dbReference type="ARBA" id="ARBA00023015"/>
    </source>
</evidence>
<keyword evidence="3" id="KW-0238">DNA-binding</keyword>
<dbReference type="Gene3D" id="1.10.260.40">
    <property type="entry name" value="lambda repressor-like DNA-binding domains"/>
    <property type="match status" value="1"/>
</dbReference>
<dbReference type="Proteomes" id="UP000528286">
    <property type="component" value="Unassembled WGS sequence"/>
</dbReference>
<reference evidence="6 7" key="1">
    <citation type="submission" date="2020-08" db="EMBL/GenBank/DDBJ databases">
        <title>Genomic Encyclopedia of Type Strains, Phase IV (KMG-IV): sequencing the most valuable type-strain genomes for metagenomic binning, comparative biology and taxonomic classification.</title>
        <authorList>
            <person name="Goeker M."/>
        </authorList>
    </citation>
    <scope>NUCLEOTIDE SEQUENCE [LARGE SCALE GENOMIC DNA]</scope>
    <source>
        <strain evidence="6 7">DSM 29853</strain>
    </source>
</reference>
<evidence type="ECO:0000313" key="7">
    <source>
        <dbReference type="Proteomes" id="UP000528286"/>
    </source>
</evidence>
<dbReference type="EMBL" id="JACIEZ010000008">
    <property type="protein sequence ID" value="MBB4066239.1"/>
    <property type="molecule type" value="Genomic_DNA"/>
</dbReference>
<sequence>MAKPKKAGPDRHDILAELRRREMTLTALAKLHGRNPASFRHIWTRPNAINEAIIAEFLGRPVEEIFPDRYPKKTTRILSHEYLAESTARREAA</sequence>
<evidence type="ECO:0000313" key="6">
    <source>
        <dbReference type="EMBL" id="MBB4066239.1"/>
    </source>
</evidence>
<dbReference type="SUPFAM" id="SSF47413">
    <property type="entry name" value="lambda repressor-like DNA-binding domains"/>
    <property type="match status" value="1"/>
</dbReference>
<gene>
    <name evidence="6" type="ORF">GGR23_003454</name>
</gene>
<dbReference type="InterPro" id="IPR010982">
    <property type="entry name" value="Lambda_DNA-bd_dom_sf"/>
</dbReference>
<name>A0A7W6J7I9_9HYPH</name>
<organism evidence="6 7">
    <name type="scientific">Gellertiella hungarica</name>
    <dbReference type="NCBI Taxonomy" id="1572859"/>
    <lineage>
        <taxon>Bacteria</taxon>
        <taxon>Pseudomonadati</taxon>
        <taxon>Pseudomonadota</taxon>
        <taxon>Alphaproteobacteria</taxon>
        <taxon>Hyphomicrobiales</taxon>
        <taxon>Rhizobiaceae</taxon>
        <taxon>Gellertiella</taxon>
    </lineage>
</organism>
<evidence type="ECO:0000256" key="1">
    <source>
        <dbReference type="ARBA" id="ARBA00006157"/>
    </source>
</evidence>
<keyword evidence="7" id="KW-1185">Reference proteome</keyword>
<keyword evidence="4" id="KW-0804">Transcription</keyword>
<comment type="caution">
    <text evidence="6">The sequence shown here is derived from an EMBL/GenBank/DDBJ whole genome shotgun (WGS) entry which is preliminary data.</text>
</comment>
<evidence type="ECO:0000256" key="3">
    <source>
        <dbReference type="ARBA" id="ARBA00023125"/>
    </source>
</evidence>
<evidence type="ECO:0000259" key="5">
    <source>
        <dbReference type="Pfam" id="PF13693"/>
    </source>
</evidence>
<feature type="domain" description="Ner winged helix-turn-helix DNA-binding" evidence="5">
    <location>
        <begin position="10"/>
        <end position="80"/>
    </location>
</feature>
<proteinExistence type="inferred from homology"/>
<comment type="similarity">
    <text evidence="1">Belongs to the ner transcriptional regulatory family.</text>
</comment>
<evidence type="ECO:0000256" key="4">
    <source>
        <dbReference type="ARBA" id="ARBA00023163"/>
    </source>
</evidence>
<dbReference type="GO" id="GO:0003677">
    <property type="term" value="F:DNA binding"/>
    <property type="evidence" value="ECO:0007669"/>
    <property type="project" value="UniProtKB-KW"/>
</dbReference>
<protein>
    <submittedName>
        <fullName evidence="6">Ner family transcriptional regulator</fullName>
    </submittedName>
</protein>
<dbReference type="AlphaFoldDB" id="A0A7W6J7I9"/>
<dbReference type="Pfam" id="PF13693">
    <property type="entry name" value="HTH_35"/>
    <property type="match status" value="1"/>
</dbReference>
<dbReference type="RefSeq" id="WP_183367531.1">
    <property type="nucleotide sequence ID" value="NZ_JACIEZ010000008.1"/>
</dbReference>
<keyword evidence="2" id="KW-0805">Transcription regulation</keyword>
<dbReference type="InterPro" id="IPR038722">
    <property type="entry name" value="Ner_HTH_dom"/>
</dbReference>
<accession>A0A7W6J7I9</accession>